<evidence type="ECO:0000256" key="15">
    <source>
        <dbReference type="ARBA" id="ARBA00023239"/>
    </source>
</evidence>
<dbReference type="SMART" id="SM00044">
    <property type="entry name" value="CYCc"/>
    <property type="match status" value="2"/>
</dbReference>
<evidence type="ECO:0000256" key="14">
    <source>
        <dbReference type="ARBA" id="ARBA00023180"/>
    </source>
</evidence>
<dbReference type="InterPro" id="IPR009398">
    <property type="entry name" value="Adcy_conserved_dom"/>
</dbReference>
<feature type="region of interest" description="Disordered" evidence="17">
    <location>
        <begin position="903"/>
        <end position="933"/>
    </location>
</feature>
<feature type="region of interest" description="Disordered" evidence="17">
    <location>
        <begin position="1401"/>
        <end position="1421"/>
    </location>
</feature>
<keyword evidence="15 16" id="KW-0456">Lyase</keyword>
<feature type="transmembrane region" description="Helical" evidence="18">
    <location>
        <begin position="491"/>
        <end position="515"/>
    </location>
</feature>
<dbReference type="OrthoDB" id="6425946at2759"/>
<feature type="domain" description="Guanylate cyclase" evidence="19">
    <location>
        <begin position="118"/>
        <end position="245"/>
    </location>
</feature>
<feature type="compositionally biased region" description="Polar residues" evidence="17">
    <location>
        <begin position="1336"/>
        <end position="1353"/>
    </location>
</feature>
<feature type="domain" description="Guanylate cyclase" evidence="19">
    <location>
        <begin position="690"/>
        <end position="834"/>
    </location>
</feature>
<evidence type="ECO:0000256" key="8">
    <source>
        <dbReference type="ARBA" id="ARBA00022741"/>
    </source>
</evidence>
<evidence type="ECO:0000256" key="4">
    <source>
        <dbReference type="ARBA" id="ARBA00012201"/>
    </source>
</evidence>
<dbReference type="FunFam" id="3.30.70.1230:FF:000001">
    <property type="entry name" value="Adenylate cyclase"/>
    <property type="match status" value="1"/>
</dbReference>
<feature type="compositionally biased region" description="Low complexity" evidence="17">
    <location>
        <begin position="1005"/>
        <end position="1019"/>
    </location>
</feature>
<evidence type="ECO:0000256" key="11">
    <source>
        <dbReference type="ARBA" id="ARBA00022989"/>
    </source>
</evidence>
<protein>
    <recommendedName>
        <fullName evidence="4">adenylate cyclase</fullName>
        <ecNumber evidence="4">4.6.1.1</ecNumber>
    </recommendedName>
</protein>
<keyword evidence="6" id="KW-0479">Metal-binding</keyword>
<evidence type="ECO:0000256" key="1">
    <source>
        <dbReference type="ARBA" id="ARBA00001593"/>
    </source>
</evidence>
<feature type="region of interest" description="Disordered" evidence="17">
    <location>
        <begin position="1272"/>
        <end position="1309"/>
    </location>
</feature>
<dbReference type="FunFam" id="3.30.70.1230:FF:000002">
    <property type="entry name" value="Adenylate cyclase"/>
    <property type="match status" value="1"/>
</dbReference>
<organism evidence="20 21">
    <name type="scientific">Trichonephila clavata</name>
    <name type="common">Joro spider</name>
    <name type="synonym">Nephila clavata</name>
    <dbReference type="NCBI Taxonomy" id="2740835"/>
    <lineage>
        <taxon>Eukaryota</taxon>
        <taxon>Metazoa</taxon>
        <taxon>Ecdysozoa</taxon>
        <taxon>Arthropoda</taxon>
        <taxon>Chelicerata</taxon>
        <taxon>Arachnida</taxon>
        <taxon>Araneae</taxon>
        <taxon>Araneomorphae</taxon>
        <taxon>Entelegynae</taxon>
        <taxon>Araneoidea</taxon>
        <taxon>Nephilidae</taxon>
        <taxon>Trichonephila</taxon>
    </lineage>
</organism>
<dbReference type="Gene3D" id="3.30.70.1230">
    <property type="entry name" value="Nucleotide cyclase"/>
    <property type="match status" value="2"/>
</dbReference>
<feature type="region of interest" description="Disordered" evidence="17">
    <location>
        <begin position="1322"/>
        <end position="1389"/>
    </location>
</feature>
<evidence type="ECO:0000256" key="3">
    <source>
        <dbReference type="ARBA" id="ARBA00004141"/>
    </source>
</evidence>
<dbReference type="Proteomes" id="UP000887116">
    <property type="component" value="Unassembled WGS sequence"/>
</dbReference>
<feature type="compositionally biased region" description="Low complexity" evidence="17">
    <location>
        <begin position="1272"/>
        <end position="1281"/>
    </location>
</feature>
<dbReference type="PANTHER" id="PTHR45627">
    <property type="entry name" value="ADENYLATE CYCLASE TYPE 1"/>
    <property type="match status" value="1"/>
</dbReference>
<dbReference type="Pfam" id="PF06327">
    <property type="entry name" value="Adcy_cons_dom"/>
    <property type="match status" value="1"/>
</dbReference>
<comment type="similarity">
    <text evidence="16">Belongs to the adenylyl cyclase class-4/guanylyl cyclase family.</text>
</comment>
<keyword evidence="5 18" id="KW-0812">Transmembrane</keyword>
<evidence type="ECO:0000313" key="21">
    <source>
        <dbReference type="Proteomes" id="UP000887116"/>
    </source>
</evidence>
<keyword evidence="11 18" id="KW-1133">Transmembrane helix</keyword>
<feature type="transmembrane region" description="Helical" evidence="18">
    <location>
        <begin position="542"/>
        <end position="563"/>
    </location>
</feature>
<keyword evidence="14" id="KW-0325">Glycoprotein</keyword>
<feature type="transmembrane region" description="Helical" evidence="18">
    <location>
        <begin position="570"/>
        <end position="590"/>
    </location>
</feature>
<feature type="region of interest" description="Disordered" evidence="17">
    <location>
        <begin position="989"/>
        <end position="1020"/>
    </location>
</feature>
<feature type="region of interest" description="Disordered" evidence="17">
    <location>
        <begin position="1433"/>
        <end position="1455"/>
    </location>
</feature>
<evidence type="ECO:0000259" key="19">
    <source>
        <dbReference type="PROSITE" id="PS50125"/>
    </source>
</evidence>
<proteinExistence type="inferred from homology"/>
<dbReference type="GO" id="GO:0005524">
    <property type="term" value="F:ATP binding"/>
    <property type="evidence" value="ECO:0007669"/>
    <property type="project" value="UniProtKB-KW"/>
</dbReference>
<feature type="transmembrane region" description="Helical" evidence="18">
    <location>
        <begin position="429"/>
        <end position="449"/>
    </location>
</feature>
<evidence type="ECO:0000256" key="10">
    <source>
        <dbReference type="ARBA" id="ARBA00022842"/>
    </source>
</evidence>
<comment type="caution">
    <text evidence="20">The sequence shown here is derived from an EMBL/GenBank/DDBJ whole genome shotgun (WGS) entry which is preliminary data.</text>
</comment>
<feature type="compositionally biased region" description="Polar residues" evidence="17">
    <location>
        <begin position="913"/>
        <end position="932"/>
    </location>
</feature>
<dbReference type="InterPro" id="IPR029787">
    <property type="entry name" value="Nucleotide_cyclase"/>
</dbReference>
<reference evidence="20" key="1">
    <citation type="submission" date="2020-07" db="EMBL/GenBank/DDBJ databases">
        <title>Multicomponent nature underlies the extraordinary mechanical properties of spider dragline silk.</title>
        <authorList>
            <person name="Kono N."/>
            <person name="Nakamura H."/>
            <person name="Mori M."/>
            <person name="Yoshida Y."/>
            <person name="Ohtoshi R."/>
            <person name="Malay A.D."/>
            <person name="Moran D.A.P."/>
            <person name="Tomita M."/>
            <person name="Numata K."/>
            <person name="Arakawa K."/>
        </authorList>
    </citation>
    <scope>NUCLEOTIDE SEQUENCE</scope>
</reference>
<comment type="subcellular location">
    <subcellularLocation>
        <location evidence="3">Membrane</location>
        <topology evidence="3">Multi-pass membrane protein</topology>
    </subcellularLocation>
</comment>
<name>A0A8X6HEZ8_TRICU</name>
<feature type="region of interest" description="Disordered" evidence="17">
    <location>
        <begin position="1238"/>
        <end position="1258"/>
    </location>
</feature>
<dbReference type="PROSITE" id="PS00452">
    <property type="entry name" value="GUANYLATE_CYCLASE_1"/>
    <property type="match status" value="2"/>
</dbReference>
<evidence type="ECO:0000256" key="5">
    <source>
        <dbReference type="ARBA" id="ARBA00022692"/>
    </source>
</evidence>
<feature type="transmembrane region" description="Helical" evidence="18">
    <location>
        <begin position="29"/>
        <end position="46"/>
    </location>
</feature>
<dbReference type="PROSITE" id="PS50125">
    <property type="entry name" value="GUANYLATE_CYCLASE_2"/>
    <property type="match status" value="2"/>
</dbReference>
<dbReference type="InterPro" id="IPR032628">
    <property type="entry name" value="AC_N"/>
</dbReference>
<evidence type="ECO:0000256" key="7">
    <source>
        <dbReference type="ARBA" id="ARBA00022737"/>
    </source>
</evidence>
<dbReference type="GO" id="GO:0035556">
    <property type="term" value="P:intracellular signal transduction"/>
    <property type="evidence" value="ECO:0007669"/>
    <property type="project" value="InterPro"/>
</dbReference>
<keyword evidence="12" id="KW-0115">cAMP biosynthesis</keyword>
<evidence type="ECO:0000256" key="13">
    <source>
        <dbReference type="ARBA" id="ARBA00023136"/>
    </source>
</evidence>
<evidence type="ECO:0000256" key="2">
    <source>
        <dbReference type="ARBA" id="ARBA00001946"/>
    </source>
</evidence>
<evidence type="ECO:0000256" key="17">
    <source>
        <dbReference type="SAM" id="MobiDB-lite"/>
    </source>
</evidence>
<comment type="cofactor">
    <cofactor evidence="2">
        <name>Mg(2+)</name>
        <dbReference type="ChEBI" id="CHEBI:18420"/>
    </cofactor>
</comment>
<feature type="compositionally biased region" description="Basic and acidic residues" evidence="17">
    <location>
        <begin position="1354"/>
        <end position="1370"/>
    </location>
</feature>
<dbReference type="EC" id="4.6.1.1" evidence="4"/>
<evidence type="ECO:0000256" key="9">
    <source>
        <dbReference type="ARBA" id="ARBA00022840"/>
    </source>
</evidence>
<evidence type="ECO:0000313" key="20">
    <source>
        <dbReference type="EMBL" id="GFR22532.1"/>
    </source>
</evidence>
<sequence length="1634" mass="184357">MRNLEFPSHLYKYVLIDQFYETQKSKNNITANILSFICVCVVGLFVHNLMERAQRKAFLDTRNCIKARLEMEDENEKLERLLLSVLPQHVAMEMKADIIRPREGPFHKIYIQKHENVSILFADIVGFTVLASQCTAQELVRLLNELFGRFDQLSNDNHCLRIKILGDCYYCVSGLPEPRSDHAHCAVEMGLDMIDVIASVVEATDVHLNMRVGIHTGRVLCGVLGLRKWQYDVWSNDVTLANYMEAGGEPGRVHVTQATLDCLHGEYEVEPGRGADRNSYLREHNVVSYFIVPPSHRRKPLMFSNTQMRGGNRRKLSFKNVSNVVVQLLHSIKYSMDVPFSNMAVASGPAVEKPGTKMSSFADKLRKPFKKRHSTVYHQPTSRVNKYLAQAIEARSVDQEKSTHINVITLCFKDSIKERQYYSEKDDGFANSMVCCLTVLLLLGCLQAVVLTRSFLMVIIFLSAFCWTFFLIIVTVGAKMKYISWDISKSFVLRMTSIVLSIIFIYVVAQVNIFACLKEPKCSPLSNVSQTSLLYDHYYCPLPHYVIISSILTFFSVVVFLRIPILIKCCLLLPMTIIFIVTIEVIQLQLFECYDEHVKSVVPEHLIGLVVIIHFLLAVLIHGRQVEWTARLDFLWNLQANEEKKEMHELQSSNRRILFNLLPAHVATHFLDNQFKHNMELYNQSYLKVGVVFASIPNFHEFYMELDGNNQGMECLRLLNEIIADFDELLDDERFKAIDKIKTVGSTYMAAIGLMPEYRIIDDNHESAVEYMSILAEMVFAFKDKLADINENSYNNFFLRIGLNIGPVVAGVIGASKPQYDIWGNTVNVASRMDSTGLPNHIQVTEEVYNLLKDTYVFQCRGIVKVKGKGDMTTYFLIRKKQPNEMQQNEPSISNIEKNEACQNVQKEPCTDGVSSPTQPTAPRTNNESTVSRMKKTHMYHSEPISEIHSTSSPRLPSMQLPPWQPRCQQRSFSTDTDSDLYDQPKPIIGNAPTKSYSQSRPRFNNNHSNNKSIKNCNSLPESKDDLQDKLQKMNTGSSLYTNKVYRPSKMYTHPRAHVVSKSPAVLTPPEEMFNFPSASTANNAETTPPNIASDTSFAVSNTHDSLIGHERNNSVDSSSLNCLSTSSCDSYNRTDFSRTDVDTPSPALYDYSCNGSNMQWVYPSDNAKNKPSLSTEALYNNNLSDSKKALPEVGLSPSHNKSIANCEKMEFKDEQGVNKVGENGNEHFSSNAAELVENSHNQQKIKPKQKAPSVSKDFKSSIGDLSFVSNASSASASNSSDNQEQIKQRKNSYKNDSDSCEDQTDCPSVNEALNINTDYKTSEKSNGIHSEHNIPAQNLRTVNSCKDPSQDTSKYKFSEPLLRFEKPINDTDNNNSFKNHPCKSPLSKEKNQELYLDTKSASFPSSSDSSPKSSKKSEPAEIYARKVCKNGINSRQGIGNNPRLPSLTHKNHKDPTFEESIPILRESTAMIPRAPVELTDSDESDDEKSAEIPLMDEYCTDDPTLENASLLNEHGLTDAEGALSDLNSIINDPNPGDGDMDDTSISSRASSRMFDSDQLLSVDSLNVMYDSEYDNYRPGMVSDDDIFHHEHASDPDLDYLEDPNVENIRVLSNNITRNFGLPSKYDKEDSEIG</sequence>
<dbReference type="GO" id="GO:0005886">
    <property type="term" value="C:plasma membrane"/>
    <property type="evidence" value="ECO:0007669"/>
    <property type="project" value="InterPro"/>
</dbReference>
<feature type="transmembrane region" description="Helical" evidence="18">
    <location>
        <begin position="455"/>
        <end position="479"/>
    </location>
</feature>
<dbReference type="Pfam" id="PF00211">
    <property type="entry name" value="Guanylate_cyc"/>
    <property type="match status" value="2"/>
</dbReference>
<comment type="catalytic activity">
    <reaction evidence="1">
        <text>ATP = 3',5'-cyclic AMP + diphosphate</text>
        <dbReference type="Rhea" id="RHEA:15389"/>
        <dbReference type="ChEBI" id="CHEBI:30616"/>
        <dbReference type="ChEBI" id="CHEBI:33019"/>
        <dbReference type="ChEBI" id="CHEBI:58165"/>
        <dbReference type="EC" id="4.6.1.1"/>
    </reaction>
</comment>
<dbReference type="GO" id="GO:0046872">
    <property type="term" value="F:metal ion binding"/>
    <property type="evidence" value="ECO:0007669"/>
    <property type="project" value="UniProtKB-KW"/>
</dbReference>
<dbReference type="InterPro" id="IPR001054">
    <property type="entry name" value="A/G_cyclase"/>
</dbReference>
<evidence type="ECO:0000256" key="18">
    <source>
        <dbReference type="SAM" id="Phobius"/>
    </source>
</evidence>
<dbReference type="GO" id="GO:0006171">
    <property type="term" value="P:cAMP biosynthetic process"/>
    <property type="evidence" value="ECO:0007669"/>
    <property type="project" value="UniProtKB-KW"/>
</dbReference>
<dbReference type="CDD" id="cd07302">
    <property type="entry name" value="CHD"/>
    <property type="match status" value="2"/>
</dbReference>
<keyword evidence="13 18" id="KW-0472">Membrane</keyword>
<keyword evidence="10" id="KW-0460">Magnesium</keyword>
<gene>
    <name evidence="20" type="primary">rut</name>
    <name evidence="20" type="ORF">TNCT_208491</name>
</gene>
<dbReference type="PANTHER" id="PTHR45627:SF26">
    <property type="entry name" value="ADENYLATE CYCLASE TYPE 1"/>
    <property type="match status" value="1"/>
</dbReference>
<dbReference type="GO" id="GO:0004016">
    <property type="term" value="F:adenylate cyclase activity"/>
    <property type="evidence" value="ECO:0007669"/>
    <property type="project" value="UniProtKB-EC"/>
</dbReference>
<feature type="transmembrane region" description="Helical" evidence="18">
    <location>
        <begin position="602"/>
        <end position="621"/>
    </location>
</feature>
<evidence type="ECO:0000256" key="16">
    <source>
        <dbReference type="RuleBase" id="RU000405"/>
    </source>
</evidence>
<keyword evidence="21" id="KW-1185">Reference proteome</keyword>
<feature type="compositionally biased region" description="Low complexity" evidence="17">
    <location>
        <begin position="1401"/>
        <end position="1413"/>
    </location>
</feature>
<keyword evidence="8" id="KW-0547">Nucleotide-binding</keyword>
<evidence type="ECO:0000256" key="6">
    <source>
        <dbReference type="ARBA" id="ARBA00022723"/>
    </source>
</evidence>
<dbReference type="SUPFAM" id="SSF55073">
    <property type="entry name" value="Nucleotide cyclase"/>
    <property type="match status" value="2"/>
</dbReference>
<evidence type="ECO:0000256" key="12">
    <source>
        <dbReference type="ARBA" id="ARBA00022998"/>
    </source>
</evidence>
<feature type="compositionally biased region" description="Polar residues" evidence="17">
    <location>
        <begin position="993"/>
        <end position="1004"/>
    </location>
</feature>
<keyword evidence="7" id="KW-0677">Repeat</keyword>
<dbReference type="Pfam" id="PF16214">
    <property type="entry name" value="AC_N"/>
    <property type="match status" value="1"/>
</dbReference>
<dbReference type="EMBL" id="BMAO01008318">
    <property type="protein sequence ID" value="GFR22532.1"/>
    <property type="molecule type" value="Genomic_DNA"/>
</dbReference>
<dbReference type="GO" id="GO:0007189">
    <property type="term" value="P:adenylate cyclase-activating G protein-coupled receptor signaling pathway"/>
    <property type="evidence" value="ECO:0007669"/>
    <property type="project" value="TreeGrafter"/>
</dbReference>
<keyword evidence="9" id="KW-0067">ATP-binding</keyword>
<dbReference type="InterPro" id="IPR018297">
    <property type="entry name" value="A/G_cyclase_CS"/>
</dbReference>
<accession>A0A8X6HEZ8</accession>